<evidence type="ECO:0000313" key="2">
    <source>
        <dbReference type="EMBL" id="OSX79469.1"/>
    </source>
</evidence>
<feature type="compositionally biased region" description="Polar residues" evidence="1">
    <location>
        <begin position="12"/>
        <end position="22"/>
    </location>
</feature>
<organism evidence="2 3">
    <name type="scientific">Porphyra umbilicalis</name>
    <name type="common">Purple laver</name>
    <name type="synonym">Red alga</name>
    <dbReference type="NCBI Taxonomy" id="2786"/>
    <lineage>
        <taxon>Eukaryota</taxon>
        <taxon>Rhodophyta</taxon>
        <taxon>Bangiophyceae</taxon>
        <taxon>Bangiales</taxon>
        <taxon>Bangiaceae</taxon>
        <taxon>Porphyra</taxon>
    </lineage>
</organism>
<protein>
    <submittedName>
        <fullName evidence="2">Uncharacterized protein</fullName>
    </submittedName>
</protein>
<feature type="region of interest" description="Disordered" evidence="1">
    <location>
        <begin position="1"/>
        <end position="22"/>
    </location>
</feature>
<dbReference type="EMBL" id="KV918790">
    <property type="protein sequence ID" value="OSX79469.1"/>
    <property type="molecule type" value="Genomic_DNA"/>
</dbReference>
<reference evidence="2 3" key="1">
    <citation type="submission" date="2017-03" db="EMBL/GenBank/DDBJ databases">
        <title>WGS assembly of Porphyra umbilicalis.</title>
        <authorList>
            <person name="Brawley S.H."/>
            <person name="Blouin N.A."/>
            <person name="Ficko-Blean E."/>
            <person name="Wheeler G.L."/>
            <person name="Lohr M."/>
            <person name="Goodson H.V."/>
            <person name="Jenkins J.W."/>
            <person name="Blaby-Haas C.E."/>
            <person name="Helliwell K.E."/>
            <person name="Chan C."/>
            <person name="Marriage T."/>
            <person name="Bhattacharya D."/>
            <person name="Klein A.S."/>
            <person name="Badis Y."/>
            <person name="Brodie J."/>
            <person name="Cao Y."/>
            <person name="Collen J."/>
            <person name="Dittami S.M."/>
            <person name="Gachon C.M."/>
            <person name="Green B.R."/>
            <person name="Karpowicz S."/>
            <person name="Kim J.W."/>
            <person name="Kudahl U."/>
            <person name="Lin S."/>
            <person name="Michel G."/>
            <person name="Mittag M."/>
            <person name="Olson B.J."/>
            <person name="Pangilinan J."/>
            <person name="Peng Y."/>
            <person name="Qiu H."/>
            <person name="Shu S."/>
            <person name="Singer J.T."/>
            <person name="Smith A.G."/>
            <person name="Sprecher B.N."/>
            <person name="Wagner V."/>
            <person name="Wang W."/>
            <person name="Wang Z.-Y."/>
            <person name="Yan J."/>
            <person name="Yarish C."/>
            <person name="Zoeuner-Riek S."/>
            <person name="Zhuang Y."/>
            <person name="Zou Y."/>
            <person name="Lindquist E.A."/>
            <person name="Grimwood J."/>
            <person name="Barry K."/>
            <person name="Rokhsar D.S."/>
            <person name="Schmutz J."/>
            <person name="Stiller J.W."/>
            <person name="Grossman A.R."/>
            <person name="Prochnik S.E."/>
        </authorList>
    </citation>
    <scope>NUCLEOTIDE SEQUENCE [LARGE SCALE GENOMIC DNA]</scope>
    <source>
        <strain evidence="2">4086291</strain>
    </source>
</reference>
<feature type="compositionally biased region" description="Low complexity" evidence="1">
    <location>
        <begin position="161"/>
        <end position="171"/>
    </location>
</feature>
<gene>
    <name evidence="2" type="ORF">BU14_0076s0025</name>
</gene>
<sequence>MYCGFTAPVQPQGGNSAPAGTTPDGQMNVLAYSAEFAAGRAGPLGRPTSPLPVSATLPSGRTLPRLADYGLGGATSSQGPYDVHSGMLPRAMHHTSGAATPPTDAVGRSGPGSSAPGVPGAYMQCASRGPATVQVSPSGRPSVAAPSAGNDNSMEDGEDGTPSSAAAPTASQPHLTALRLHFADHRIFESFARQACRCRHM</sequence>
<accession>A0A1X6PF56</accession>
<evidence type="ECO:0000313" key="3">
    <source>
        <dbReference type="Proteomes" id="UP000218209"/>
    </source>
</evidence>
<dbReference type="AlphaFoldDB" id="A0A1X6PF56"/>
<name>A0A1X6PF56_PORUM</name>
<evidence type="ECO:0000256" key="1">
    <source>
        <dbReference type="SAM" id="MobiDB-lite"/>
    </source>
</evidence>
<feature type="region of interest" description="Disordered" evidence="1">
    <location>
        <begin position="92"/>
        <end position="171"/>
    </location>
</feature>
<feature type="compositionally biased region" description="Low complexity" evidence="1">
    <location>
        <begin position="105"/>
        <end position="121"/>
    </location>
</feature>
<dbReference type="Proteomes" id="UP000218209">
    <property type="component" value="Unassembled WGS sequence"/>
</dbReference>
<proteinExistence type="predicted"/>
<keyword evidence="3" id="KW-1185">Reference proteome</keyword>